<comment type="function">
    <text evidence="4">Required for the assembly of mitochondrial cytochrome c oxidase.</text>
</comment>
<feature type="compositionally biased region" description="Low complexity" evidence="6">
    <location>
        <begin position="63"/>
        <end position="72"/>
    </location>
</feature>
<comment type="similarity">
    <text evidence="5">Belongs to the COX19 family.</text>
</comment>
<dbReference type="AlphaFoldDB" id="A0A9P6U1R8"/>
<dbReference type="GO" id="GO:0033617">
    <property type="term" value="P:mitochondrial respiratory chain complex IV assembly"/>
    <property type="evidence" value="ECO:0007669"/>
    <property type="project" value="TreeGrafter"/>
</dbReference>
<accession>A0A9P6U1R8</accession>
<keyword evidence="9" id="KW-1185">Reference proteome</keyword>
<dbReference type="GO" id="GO:0005758">
    <property type="term" value="C:mitochondrial intermembrane space"/>
    <property type="evidence" value="ECO:0007669"/>
    <property type="project" value="TreeGrafter"/>
</dbReference>
<dbReference type="PANTHER" id="PTHR21107:SF2">
    <property type="entry name" value="CYTOCHROME C OXIDASE ASSEMBLY PROTEIN COX19"/>
    <property type="match status" value="1"/>
</dbReference>
<evidence type="ECO:0000313" key="8">
    <source>
        <dbReference type="EMBL" id="KAG0255438.1"/>
    </source>
</evidence>
<evidence type="ECO:0000256" key="5">
    <source>
        <dbReference type="ARBA" id="ARBA00038223"/>
    </source>
</evidence>
<reference evidence="8" key="1">
    <citation type="journal article" date="2020" name="Fungal Divers.">
        <title>Resolving the Mortierellaceae phylogeny through synthesis of multi-gene phylogenetics and phylogenomics.</title>
        <authorList>
            <person name="Vandepol N."/>
            <person name="Liber J."/>
            <person name="Desiro A."/>
            <person name="Na H."/>
            <person name="Kennedy M."/>
            <person name="Barry K."/>
            <person name="Grigoriev I.V."/>
            <person name="Miller A.N."/>
            <person name="O'Donnell K."/>
            <person name="Stajich J.E."/>
            <person name="Bonito G."/>
        </authorList>
    </citation>
    <scope>NUCLEOTIDE SEQUENCE</scope>
    <source>
        <strain evidence="8">BC1065</strain>
    </source>
</reference>
<dbReference type="InterPro" id="IPR010625">
    <property type="entry name" value="CHCH"/>
</dbReference>
<dbReference type="PROSITE" id="PS51808">
    <property type="entry name" value="CHCH"/>
    <property type="match status" value="1"/>
</dbReference>
<organism evidence="8 9">
    <name type="scientific">Actinomortierella ambigua</name>
    <dbReference type="NCBI Taxonomy" id="1343610"/>
    <lineage>
        <taxon>Eukaryota</taxon>
        <taxon>Fungi</taxon>
        <taxon>Fungi incertae sedis</taxon>
        <taxon>Mucoromycota</taxon>
        <taxon>Mortierellomycotina</taxon>
        <taxon>Mortierellomycetes</taxon>
        <taxon>Mortierellales</taxon>
        <taxon>Mortierellaceae</taxon>
        <taxon>Actinomortierella</taxon>
    </lineage>
</organism>
<evidence type="ECO:0000256" key="2">
    <source>
        <dbReference type="ARBA" id="ARBA00022490"/>
    </source>
</evidence>
<evidence type="ECO:0000256" key="3">
    <source>
        <dbReference type="ARBA" id="ARBA00023157"/>
    </source>
</evidence>
<dbReference type="OrthoDB" id="268594at2759"/>
<proteinExistence type="inferred from homology"/>
<dbReference type="Pfam" id="PF06747">
    <property type="entry name" value="CHCH"/>
    <property type="match status" value="1"/>
</dbReference>
<evidence type="ECO:0000259" key="7">
    <source>
        <dbReference type="Pfam" id="PF06747"/>
    </source>
</evidence>
<keyword evidence="3" id="KW-1015">Disulfide bond</keyword>
<dbReference type="EMBL" id="JAAAJB010000460">
    <property type="protein sequence ID" value="KAG0255438.1"/>
    <property type="molecule type" value="Genomic_DNA"/>
</dbReference>
<name>A0A9P6U1R8_9FUNG</name>
<dbReference type="InterPro" id="IPR051383">
    <property type="entry name" value="COX19"/>
</dbReference>
<evidence type="ECO:0000313" key="9">
    <source>
        <dbReference type="Proteomes" id="UP000807716"/>
    </source>
</evidence>
<evidence type="ECO:0000256" key="6">
    <source>
        <dbReference type="SAM" id="MobiDB-lite"/>
    </source>
</evidence>
<keyword evidence="2" id="KW-0963">Cytoplasm</keyword>
<evidence type="ECO:0000256" key="1">
    <source>
        <dbReference type="ARBA" id="ARBA00004496"/>
    </source>
</evidence>
<sequence length="97" mass="10592">MQAYLSCLKENQNNNGKCREFSREYLECRMQRGLMGRDSFDNLGYGDLEKGSQTQNRSAEGKSPVGSGSPSSAEVNTSPKSAPDTRPGVEQPTKAQT</sequence>
<gene>
    <name evidence="8" type="primary">COX19</name>
    <name evidence="8" type="ORF">DFQ27_006267</name>
</gene>
<evidence type="ECO:0000256" key="4">
    <source>
        <dbReference type="ARBA" id="ARBA00037279"/>
    </source>
</evidence>
<feature type="region of interest" description="Disordered" evidence="6">
    <location>
        <begin position="36"/>
        <end position="97"/>
    </location>
</feature>
<comment type="caution">
    <text evidence="8">The sequence shown here is derived from an EMBL/GenBank/DDBJ whole genome shotgun (WGS) entry which is preliminary data.</text>
</comment>
<dbReference type="Proteomes" id="UP000807716">
    <property type="component" value="Unassembled WGS sequence"/>
</dbReference>
<dbReference type="PANTHER" id="PTHR21107">
    <property type="entry name" value="CYTOCHROME C OXIDASE ASSEMBLY PROTEIN COX19"/>
    <property type="match status" value="1"/>
</dbReference>
<protein>
    <submittedName>
        <fullName evidence="8">Cytochrome c oxidase assembly protein cox19</fullName>
    </submittedName>
</protein>
<comment type="subcellular location">
    <subcellularLocation>
        <location evidence="1">Cytoplasm</location>
    </subcellularLocation>
</comment>
<feature type="domain" description="CHCH" evidence="7">
    <location>
        <begin position="1"/>
        <end position="31"/>
    </location>
</feature>